<organism evidence="4 5">
    <name type="scientific">Cinchona calisaya</name>
    <dbReference type="NCBI Taxonomy" id="153742"/>
    <lineage>
        <taxon>Eukaryota</taxon>
        <taxon>Viridiplantae</taxon>
        <taxon>Streptophyta</taxon>
        <taxon>Embryophyta</taxon>
        <taxon>Tracheophyta</taxon>
        <taxon>Spermatophyta</taxon>
        <taxon>Magnoliopsida</taxon>
        <taxon>eudicotyledons</taxon>
        <taxon>Gunneridae</taxon>
        <taxon>Pentapetalae</taxon>
        <taxon>asterids</taxon>
        <taxon>lamiids</taxon>
        <taxon>Gentianales</taxon>
        <taxon>Rubiaceae</taxon>
        <taxon>Cinchonoideae</taxon>
        <taxon>Cinchoneae</taxon>
        <taxon>Cinchona</taxon>
    </lineage>
</organism>
<evidence type="ECO:0000313" key="4">
    <source>
        <dbReference type="EMBL" id="KAL3500635.1"/>
    </source>
</evidence>
<evidence type="ECO:0000256" key="1">
    <source>
        <dbReference type="SAM" id="MobiDB-lite"/>
    </source>
</evidence>
<proteinExistence type="predicted"/>
<feature type="region of interest" description="Disordered" evidence="1">
    <location>
        <begin position="109"/>
        <end position="149"/>
    </location>
</feature>
<keyword evidence="5" id="KW-1185">Reference proteome</keyword>
<evidence type="ECO:0000313" key="5">
    <source>
        <dbReference type="Proteomes" id="UP001630127"/>
    </source>
</evidence>
<dbReference type="Proteomes" id="UP001630127">
    <property type="component" value="Unassembled WGS sequence"/>
</dbReference>
<protein>
    <recommendedName>
        <fullName evidence="3">Neprosin PEP catalytic domain-containing protein</fullName>
    </recommendedName>
</protein>
<dbReference type="AlphaFoldDB" id="A0ABD2Y496"/>
<feature type="domain" description="Neprosin PEP catalytic" evidence="3">
    <location>
        <begin position="155"/>
        <end position="367"/>
    </location>
</feature>
<dbReference type="InterPro" id="IPR004314">
    <property type="entry name" value="Neprosin"/>
</dbReference>
<dbReference type="Pfam" id="PF14365">
    <property type="entry name" value="Neprosin_AP"/>
    <property type="match status" value="1"/>
</dbReference>
<feature type="chain" id="PRO_5044745016" description="Neprosin PEP catalytic domain-containing protein" evidence="2">
    <location>
        <begin position="17"/>
        <end position="367"/>
    </location>
</feature>
<reference evidence="4 5" key="1">
    <citation type="submission" date="2024-11" db="EMBL/GenBank/DDBJ databases">
        <title>A near-complete genome assembly of Cinchona calisaya.</title>
        <authorList>
            <person name="Lian D.C."/>
            <person name="Zhao X.W."/>
            <person name="Wei L."/>
        </authorList>
    </citation>
    <scope>NUCLEOTIDE SEQUENCE [LARGE SCALE GENOMIC DNA]</scope>
    <source>
        <tissue evidence="4">Nenye</tissue>
    </source>
</reference>
<dbReference type="PANTHER" id="PTHR31589">
    <property type="entry name" value="PROTEIN, PUTATIVE (DUF239)-RELATED-RELATED"/>
    <property type="match status" value="1"/>
</dbReference>
<sequence length="367" mass="41211">MEIKWMSILIMQITLAHVIGSGVSSSKQNLSPNFVVKIIQSADGDVIDCIDIYEQPAFNHPDLRNHKIQMTPTYDPTMLTKTEKETSDASKKQKEDLYITPTAQLWQKSGSCPEGTVPIRRNSRKSERKTIPVDNFARKKPSVFPHQSKENKNLNLLQTNHSLAVLHTEGYAYFGAKGDIQVWNPPVERDDEYSTSQVALKSGPHNQYEAMEAGWAVNPSVYGDRKTRLFTYWTTDGSVKTGCFDATCPGFVQTSEDIALGAAIYPISNPTGLPSVIRIFIFKSSRVGTHPHTATGMGSGRYAAGIFSYSGFVNRMRVVQNSGVIKFPDWAIDYSDEYDCYSAFYMWEYMIEPEFYYGGPGRNPRCP</sequence>
<evidence type="ECO:0000256" key="2">
    <source>
        <dbReference type="SAM" id="SignalP"/>
    </source>
</evidence>
<dbReference type="Pfam" id="PF03080">
    <property type="entry name" value="Neprosin"/>
    <property type="match status" value="2"/>
</dbReference>
<name>A0ABD2Y496_9GENT</name>
<dbReference type="InterPro" id="IPR053168">
    <property type="entry name" value="Glutamic_endopeptidase"/>
</dbReference>
<dbReference type="PANTHER" id="PTHR31589:SF111">
    <property type="entry name" value="NEPROSIN DOMAIN-CONTAINING PROTEIN"/>
    <property type="match status" value="1"/>
</dbReference>
<comment type="caution">
    <text evidence="4">The sequence shown here is derived from an EMBL/GenBank/DDBJ whole genome shotgun (WGS) entry which is preliminary data.</text>
</comment>
<dbReference type="EMBL" id="JBJUIK010000016">
    <property type="protein sequence ID" value="KAL3500635.1"/>
    <property type="molecule type" value="Genomic_DNA"/>
</dbReference>
<accession>A0ABD2Y496</accession>
<dbReference type="InterPro" id="IPR025521">
    <property type="entry name" value="Neprosin_propep"/>
</dbReference>
<gene>
    <name evidence="4" type="ORF">ACH5RR_039728</name>
</gene>
<dbReference type="PROSITE" id="PS52045">
    <property type="entry name" value="NEPROSIN_PEP_CD"/>
    <property type="match status" value="1"/>
</dbReference>
<evidence type="ECO:0000259" key="3">
    <source>
        <dbReference type="PROSITE" id="PS52045"/>
    </source>
</evidence>
<keyword evidence="2" id="KW-0732">Signal</keyword>
<dbReference type="Gene3D" id="3.90.1320.10">
    <property type="entry name" value="Outer-capsid protein sigma 3, large lobe"/>
    <property type="match status" value="1"/>
</dbReference>
<feature type="signal peptide" evidence="2">
    <location>
        <begin position="1"/>
        <end position="16"/>
    </location>
</feature>